<reference evidence="2" key="1">
    <citation type="journal article" date="2019" name="Int. J. Syst. Evol. Microbiol.">
        <title>The Global Catalogue of Microorganisms (GCM) 10K type strain sequencing project: providing services to taxonomists for standard genome sequencing and annotation.</title>
        <authorList>
            <consortium name="The Broad Institute Genomics Platform"/>
            <consortium name="The Broad Institute Genome Sequencing Center for Infectious Disease"/>
            <person name="Wu L."/>
            <person name="Ma J."/>
        </authorList>
    </citation>
    <scope>NUCLEOTIDE SEQUENCE [LARGE SCALE GENOMIC DNA]</scope>
    <source>
        <strain evidence="2">CGMCC 4.7106</strain>
    </source>
</reference>
<organism evidence="1 2">
    <name type="scientific">Luteolibacter algae</name>
    <dbReference type="NCBI Taxonomy" id="454151"/>
    <lineage>
        <taxon>Bacteria</taxon>
        <taxon>Pseudomonadati</taxon>
        <taxon>Verrucomicrobiota</taxon>
        <taxon>Verrucomicrobiia</taxon>
        <taxon>Verrucomicrobiales</taxon>
        <taxon>Verrucomicrobiaceae</taxon>
        <taxon>Luteolibacter</taxon>
    </lineage>
</organism>
<comment type="caution">
    <text evidence="1">The sequence shown here is derived from an EMBL/GenBank/DDBJ whole genome shotgun (WGS) entry which is preliminary data.</text>
</comment>
<evidence type="ECO:0000313" key="1">
    <source>
        <dbReference type="EMBL" id="MFD2255496.1"/>
    </source>
</evidence>
<sequence length="418" mass="45805">MKWNITSVAAACIVVGVAGFLAGKMTRGTVVKSEADLLIERSRVVMNQRGDSSDSRSATSARPIRPGSRSIATFEERLDNMEEIIRGENPLDRGRAMLSWIDSLAPDEFESAVERFRELGPTQNRMGEYAMLLTAWAELDPTAALAYTTEKTRGGMATGTVLTAWASRDPEAAIAWAKANHEGDEANPYMIGIIRGMVETDPARATELLQDLPFSGERGRALQAMIPHLMEMGTEGAKNWIAGLTDEKLRDGATARLAEEMAKKDPSGTAEWLLSNLGENSTRSVDEVFSEWAKTDKAAALDSFEKLPEGDARSRAFRGLVISDARENPQAAIALMDSYPQDVTDRTVQHVIWSSFDKNPDVAASQIGKIQDEGSRNRMYDRALNAWLSRDPAGAKTWINSANLPPDVVQKLDFGNQP</sequence>
<proteinExistence type="predicted"/>
<accession>A0ABW5D684</accession>
<dbReference type="Proteomes" id="UP001597375">
    <property type="component" value="Unassembled WGS sequence"/>
</dbReference>
<keyword evidence="2" id="KW-1185">Reference proteome</keyword>
<evidence type="ECO:0008006" key="3">
    <source>
        <dbReference type="Google" id="ProtNLM"/>
    </source>
</evidence>
<dbReference type="RefSeq" id="WP_386818154.1">
    <property type="nucleotide sequence ID" value="NZ_JBHUIT010000002.1"/>
</dbReference>
<name>A0ABW5D684_9BACT</name>
<protein>
    <recommendedName>
        <fullName evidence="3">HEAT repeat domain-containing protein</fullName>
    </recommendedName>
</protein>
<evidence type="ECO:0000313" key="2">
    <source>
        <dbReference type="Proteomes" id="UP001597375"/>
    </source>
</evidence>
<dbReference type="EMBL" id="JBHUIT010000002">
    <property type="protein sequence ID" value="MFD2255496.1"/>
    <property type="molecule type" value="Genomic_DNA"/>
</dbReference>
<gene>
    <name evidence="1" type="ORF">ACFSSA_02305</name>
</gene>